<organism evidence="6 7">
    <name type="scientific">Corynebacterium tapiri</name>
    <dbReference type="NCBI Taxonomy" id="1448266"/>
    <lineage>
        <taxon>Bacteria</taxon>
        <taxon>Bacillati</taxon>
        <taxon>Actinomycetota</taxon>
        <taxon>Actinomycetes</taxon>
        <taxon>Mycobacteriales</taxon>
        <taxon>Corynebacteriaceae</taxon>
        <taxon>Corynebacterium</taxon>
    </lineage>
</organism>
<feature type="binding site" evidence="4">
    <location>
        <position position="71"/>
    </location>
    <ligand>
        <name>molybdate</name>
        <dbReference type="ChEBI" id="CHEBI:36264"/>
    </ligand>
</feature>
<dbReference type="Proteomes" id="UP000312032">
    <property type="component" value="Unassembled WGS sequence"/>
</dbReference>
<keyword evidence="4" id="KW-0500">Molybdenum</keyword>
<protein>
    <submittedName>
        <fullName evidence="6">Molybdate ABC transporter substrate-binding protein</fullName>
    </submittedName>
</protein>
<evidence type="ECO:0000313" key="6">
    <source>
        <dbReference type="EMBL" id="TNL99719.1"/>
    </source>
</evidence>
<dbReference type="RefSeq" id="WP_139464635.1">
    <property type="nucleotide sequence ID" value="NZ_VDHJ01000002.1"/>
</dbReference>
<feature type="chain" id="PRO_5023085242" evidence="5">
    <location>
        <begin position="24"/>
        <end position="261"/>
    </location>
</feature>
<evidence type="ECO:0000313" key="7">
    <source>
        <dbReference type="Proteomes" id="UP000312032"/>
    </source>
</evidence>
<feature type="signal peptide" evidence="5">
    <location>
        <begin position="1"/>
        <end position="23"/>
    </location>
</feature>
<gene>
    <name evidence="6" type="primary">modA</name>
    <name evidence="6" type="ORF">FHE74_01370</name>
</gene>
<evidence type="ECO:0000256" key="4">
    <source>
        <dbReference type="PIRSR" id="PIRSR004846-1"/>
    </source>
</evidence>
<dbReference type="PIRSF" id="PIRSF004846">
    <property type="entry name" value="ModA"/>
    <property type="match status" value="1"/>
</dbReference>
<feature type="binding site" evidence="4">
    <location>
        <position position="45"/>
    </location>
    <ligand>
        <name>molybdate</name>
        <dbReference type="ChEBI" id="CHEBI:36264"/>
    </ligand>
</feature>
<dbReference type="InterPro" id="IPR005950">
    <property type="entry name" value="ModA"/>
</dbReference>
<dbReference type="EMBL" id="VDHJ01000002">
    <property type="protein sequence ID" value="TNL99719.1"/>
    <property type="molecule type" value="Genomic_DNA"/>
</dbReference>
<dbReference type="SUPFAM" id="SSF53850">
    <property type="entry name" value="Periplasmic binding protein-like II"/>
    <property type="match status" value="1"/>
</dbReference>
<sequence length="261" mass="26530">MGNESRRLRRHLAGLSAASGLLAASCAPPITGDQSPSATLFAASSTRVVNEELTSLASDAGVELRINTNGSSGLISQLSEGAQATALITADGATMKKALDQGLVVAPQAIARNTLVMVVPADNPAGITSIRDLTEQTRLVLCDDRVPCGAASSSLAQVNGLKLSPVSLEAAVGDVLGKVVNGQADAGWVYRTDAVAAGDSVRVIEIDQSERFPTTLWAAPTKQAAGGNDAQALMNILQSPAFAADLASAGFLPLDAGVAQL</sequence>
<evidence type="ECO:0000256" key="2">
    <source>
        <dbReference type="ARBA" id="ARBA00022723"/>
    </source>
</evidence>
<evidence type="ECO:0000256" key="1">
    <source>
        <dbReference type="ARBA" id="ARBA00009175"/>
    </source>
</evidence>
<feature type="binding site" evidence="4">
    <location>
        <position position="190"/>
    </location>
    <ligand>
        <name>molybdate</name>
        <dbReference type="ChEBI" id="CHEBI:36264"/>
    </ligand>
</feature>
<keyword evidence="7" id="KW-1185">Reference proteome</keyword>
<dbReference type="PANTHER" id="PTHR30632:SF0">
    <property type="entry name" value="SULFATE-BINDING PROTEIN"/>
    <property type="match status" value="1"/>
</dbReference>
<evidence type="ECO:0000256" key="5">
    <source>
        <dbReference type="SAM" id="SignalP"/>
    </source>
</evidence>
<keyword evidence="2 4" id="KW-0479">Metal-binding</keyword>
<dbReference type="PROSITE" id="PS51257">
    <property type="entry name" value="PROKAR_LIPOPROTEIN"/>
    <property type="match status" value="1"/>
</dbReference>
<dbReference type="Gene3D" id="3.40.190.10">
    <property type="entry name" value="Periplasmic binding protein-like II"/>
    <property type="match status" value="2"/>
</dbReference>
<dbReference type="GO" id="GO:0030973">
    <property type="term" value="F:molybdate ion binding"/>
    <property type="evidence" value="ECO:0007669"/>
    <property type="project" value="TreeGrafter"/>
</dbReference>
<keyword evidence="3 5" id="KW-0732">Signal</keyword>
<accession>A0A5C4U5Q5</accession>
<dbReference type="InterPro" id="IPR050682">
    <property type="entry name" value="ModA/WtpA"/>
</dbReference>
<dbReference type="NCBIfam" id="TIGR01256">
    <property type="entry name" value="modA"/>
    <property type="match status" value="1"/>
</dbReference>
<dbReference type="AlphaFoldDB" id="A0A5C4U5Q5"/>
<evidence type="ECO:0000256" key="3">
    <source>
        <dbReference type="ARBA" id="ARBA00022729"/>
    </source>
</evidence>
<name>A0A5C4U5Q5_9CORY</name>
<feature type="binding site" evidence="4">
    <location>
        <position position="172"/>
    </location>
    <ligand>
        <name>molybdate</name>
        <dbReference type="ChEBI" id="CHEBI:36264"/>
    </ligand>
</feature>
<comment type="caution">
    <text evidence="6">The sequence shown here is derived from an EMBL/GenBank/DDBJ whole genome shotgun (WGS) entry which is preliminary data.</text>
</comment>
<dbReference type="PANTHER" id="PTHR30632">
    <property type="entry name" value="MOLYBDATE-BINDING PERIPLASMIC PROTEIN"/>
    <property type="match status" value="1"/>
</dbReference>
<dbReference type="OrthoDB" id="9785015at2"/>
<reference evidence="6 7" key="1">
    <citation type="submission" date="2019-06" db="EMBL/GenBank/DDBJ databases">
        <authorList>
            <person name="Li J."/>
        </authorList>
    </citation>
    <scope>NUCLEOTIDE SEQUENCE [LARGE SCALE GENOMIC DNA]</scope>
    <source>
        <strain evidence="6 7">LMG 28165</strain>
    </source>
</reference>
<comment type="similarity">
    <text evidence="1">Belongs to the bacterial solute-binding protein ModA family.</text>
</comment>
<dbReference type="GO" id="GO:0046872">
    <property type="term" value="F:metal ion binding"/>
    <property type="evidence" value="ECO:0007669"/>
    <property type="project" value="UniProtKB-KW"/>
</dbReference>
<dbReference type="Pfam" id="PF13531">
    <property type="entry name" value="SBP_bac_11"/>
    <property type="match status" value="1"/>
</dbReference>
<dbReference type="GO" id="GO:0015689">
    <property type="term" value="P:molybdate ion transport"/>
    <property type="evidence" value="ECO:0007669"/>
    <property type="project" value="InterPro"/>
</dbReference>
<proteinExistence type="inferred from homology"/>